<sequence length="58" mass="6165">MTEALKAVDGFKGKVKVDLMRGQAEVVVADSVSDDTLLKTVVNAGYGVTEISLQPKKN</sequence>
<protein>
    <recommendedName>
        <fullName evidence="3">HMA domain-containing protein</fullName>
    </recommendedName>
</protein>
<evidence type="ECO:0008006" key="3">
    <source>
        <dbReference type="Google" id="ProtNLM"/>
    </source>
</evidence>
<dbReference type="Gene3D" id="3.30.70.100">
    <property type="match status" value="1"/>
</dbReference>
<dbReference type="SUPFAM" id="SSF55008">
    <property type="entry name" value="HMA, heavy metal-associated domain"/>
    <property type="match status" value="1"/>
</dbReference>
<proteinExistence type="predicted"/>
<reference evidence="1 2" key="1">
    <citation type="submission" date="2024-03" db="EMBL/GenBank/DDBJ databases">
        <title>Human intestinal bacterial collection.</title>
        <authorList>
            <person name="Pauvert C."/>
            <person name="Hitch T.C.A."/>
            <person name="Clavel T."/>
        </authorList>
    </citation>
    <scope>NUCLEOTIDE SEQUENCE [LARGE SCALE GENOMIC DNA]</scope>
    <source>
        <strain evidence="1 2">CLA-AA-H81</strain>
    </source>
</reference>
<evidence type="ECO:0000313" key="1">
    <source>
        <dbReference type="EMBL" id="MEQ2422458.1"/>
    </source>
</evidence>
<dbReference type="InterPro" id="IPR036163">
    <property type="entry name" value="HMA_dom_sf"/>
</dbReference>
<organism evidence="1 2">
    <name type="scientific">Megasphaera intestinihominis</name>
    <dbReference type="NCBI Taxonomy" id="3133159"/>
    <lineage>
        <taxon>Bacteria</taxon>
        <taxon>Bacillati</taxon>
        <taxon>Bacillota</taxon>
        <taxon>Negativicutes</taxon>
        <taxon>Veillonellales</taxon>
        <taxon>Veillonellaceae</taxon>
        <taxon>Megasphaera</taxon>
    </lineage>
</organism>
<dbReference type="CDD" id="cd00371">
    <property type="entry name" value="HMA"/>
    <property type="match status" value="1"/>
</dbReference>
<keyword evidence="2" id="KW-1185">Reference proteome</keyword>
<accession>A0ABV1CWC8</accession>
<dbReference type="EMBL" id="JBBMEU010000034">
    <property type="protein sequence ID" value="MEQ2422458.1"/>
    <property type="molecule type" value="Genomic_DNA"/>
</dbReference>
<gene>
    <name evidence="1" type="ORF">WMO23_06890</name>
</gene>
<evidence type="ECO:0000313" key="2">
    <source>
        <dbReference type="Proteomes" id="UP001433088"/>
    </source>
</evidence>
<dbReference type="Proteomes" id="UP001433088">
    <property type="component" value="Unassembled WGS sequence"/>
</dbReference>
<dbReference type="RefSeq" id="WP_349173628.1">
    <property type="nucleotide sequence ID" value="NZ_JBBMEU010000034.1"/>
</dbReference>
<dbReference type="InterPro" id="IPR006121">
    <property type="entry name" value="HMA_dom"/>
</dbReference>
<comment type="caution">
    <text evidence="1">The sequence shown here is derived from an EMBL/GenBank/DDBJ whole genome shotgun (WGS) entry which is preliminary data.</text>
</comment>
<name>A0ABV1CWC8_9FIRM</name>